<dbReference type="CDD" id="cd00383">
    <property type="entry name" value="trans_reg_C"/>
    <property type="match status" value="1"/>
</dbReference>
<dbReference type="InterPro" id="IPR016032">
    <property type="entry name" value="Sig_transdc_resp-reg_C-effctor"/>
</dbReference>
<dbReference type="OrthoDB" id="9802426at2"/>
<evidence type="ECO:0000256" key="4">
    <source>
        <dbReference type="ARBA" id="ARBA00023125"/>
    </source>
</evidence>
<evidence type="ECO:0000313" key="11">
    <source>
        <dbReference type="Proteomes" id="UP000247565"/>
    </source>
</evidence>
<dbReference type="GO" id="GO:0006355">
    <property type="term" value="P:regulation of DNA-templated transcription"/>
    <property type="evidence" value="ECO:0007669"/>
    <property type="project" value="InterPro"/>
</dbReference>
<keyword evidence="2" id="KW-0902">Two-component regulatory system</keyword>
<evidence type="ECO:0000259" key="9">
    <source>
        <dbReference type="PROSITE" id="PS51755"/>
    </source>
</evidence>
<feature type="DNA-binding region" description="OmpR/PhoB-type" evidence="7">
    <location>
        <begin position="125"/>
        <end position="223"/>
    </location>
</feature>
<dbReference type="Pfam" id="PF00486">
    <property type="entry name" value="Trans_reg_C"/>
    <property type="match status" value="1"/>
</dbReference>
<evidence type="ECO:0000256" key="6">
    <source>
        <dbReference type="PROSITE-ProRule" id="PRU00169"/>
    </source>
</evidence>
<dbReference type="InterPro" id="IPR001867">
    <property type="entry name" value="OmpR/PhoB-type_DNA-bd"/>
</dbReference>
<dbReference type="AlphaFoldDB" id="A0A318MVV3"/>
<organism evidence="10 11">
    <name type="scientific">Commensalibacter melissae</name>
    <dbReference type="NCBI Taxonomy" id="2070537"/>
    <lineage>
        <taxon>Bacteria</taxon>
        <taxon>Pseudomonadati</taxon>
        <taxon>Pseudomonadota</taxon>
        <taxon>Alphaproteobacteria</taxon>
        <taxon>Acetobacterales</taxon>
        <taxon>Acetobacteraceae</taxon>
    </lineage>
</organism>
<dbReference type="PANTHER" id="PTHR48111:SF22">
    <property type="entry name" value="REGULATOR OF RPOS"/>
    <property type="match status" value="1"/>
</dbReference>
<keyword evidence="4 7" id="KW-0238">DNA-binding</keyword>
<dbReference type="SUPFAM" id="SSF52172">
    <property type="entry name" value="CheY-like"/>
    <property type="match status" value="1"/>
</dbReference>
<dbReference type="GO" id="GO:0000156">
    <property type="term" value="F:phosphorelay response regulator activity"/>
    <property type="evidence" value="ECO:0007669"/>
    <property type="project" value="TreeGrafter"/>
</dbReference>
<evidence type="ECO:0000256" key="5">
    <source>
        <dbReference type="ARBA" id="ARBA00023163"/>
    </source>
</evidence>
<comment type="caution">
    <text evidence="10">The sequence shown here is derived from an EMBL/GenBank/DDBJ whole genome shotgun (WGS) entry which is preliminary data.</text>
</comment>
<comment type="caution">
    <text evidence="6">Lacks conserved residue(s) required for the propagation of feature annotation.</text>
</comment>
<dbReference type="EMBL" id="QGLT01000003">
    <property type="protein sequence ID" value="PXZ00164.1"/>
    <property type="molecule type" value="Genomic_DNA"/>
</dbReference>
<evidence type="ECO:0000256" key="2">
    <source>
        <dbReference type="ARBA" id="ARBA00023012"/>
    </source>
</evidence>
<evidence type="ECO:0000256" key="3">
    <source>
        <dbReference type="ARBA" id="ARBA00023015"/>
    </source>
</evidence>
<dbReference type="InterPro" id="IPR001789">
    <property type="entry name" value="Sig_transdc_resp-reg_receiver"/>
</dbReference>
<keyword evidence="5" id="KW-0804">Transcription</keyword>
<evidence type="ECO:0000313" key="10">
    <source>
        <dbReference type="EMBL" id="PXZ00164.1"/>
    </source>
</evidence>
<dbReference type="InterPro" id="IPR039420">
    <property type="entry name" value="WalR-like"/>
</dbReference>
<gene>
    <name evidence="10" type="ORF">DK869_05875</name>
</gene>
<name>A0A318MVV3_9PROT</name>
<evidence type="ECO:0000256" key="7">
    <source>
        <dbReference type="PROSITE-ProRule" id="PRU01091"/>
    </source>
</evidence>
<dbReference type="GO" id="GO:0032993">
    <property type="term" value="C:protein-DNA complex"/>
    <property type="evidence" value="ECO:0007669"/>
    <property type="project" value="TreeGrafter"/>
</dbReference>
<dbReference type="RefSeq" id="WP_110439087.1">
    <property type="nucleotide sequence ID" value="NZ_CP046393.1"/>
</dbReference>
<dbReference type="PROSITE" id="PS51755">
    <property type="entry name" value="OMPR_PHOB"/>
    <property type="match status" value="1"/>
</dbReference>
<feature type="domain" description="Response regulatory" evidence="8">
    <location>
        <begin position="1"/>
        <end position="116"/>
    </location>
</feature>
<keyword evidence="3" id="KW-0805">Transcription regulation</keyword>
<dbReference type="Gene3D" id="1.10.10.10">
    <property type="entry name" value="Winged helix-like DNA-binding domain superfamily/Winged helix DNA-binding domain"/>
    <property type="match status" value="1"/>
</dbReference>
<reference evidence="10 11" key="1">
    <citation type="submission" date="2018-05" db="EMBL/GenBank/DDBJ databases">
        <title>Reference genomes for bee gut microbiota database.</title>
        <authorList>
            <person name="Ellegaard K.M."/>
        </authorList>
    </citation>
    <scope>NUCLEOTIDE SEQUENCE [LARGE SCALE GENOMIC DNA]</scope>
    <source>
        <strain evidence="10 11">ESL0284</strain>
    </source>
</reference>
<dbReference type="PROSITE" id="PS50110">
    <property type="entry name" value="RESPONSE_REGULATORY"/>
    <property type="match status" value="1"/>
</dbReference>
<dbReference type="SMART" id="SM00862">
    <property type="entry name" value="Trans_reg_C"/>
    <property type="match status" value="1"/>
</dbReference>
<dbReference type="PANTHER" id="PTHR48111">
    <property type="entry name" value="REGULATOR OF RPOS"/>
    <property type="match status" value="1"/>
</dbReference>
<dbReference type="GO" id="GO:0000976">
    <property type="term" value="F:transcription cis-regulatory region binding"/>
    <property type="evidence" value="ECO:0007669"/>
    <property type="project" value="TreeGrafter"/>
</dbReference>
<keyword evidence="11" id="KW-1185">Reference proteome</keyword>
<dbReference type="SUPFAM" id="SSF46894">
    <property type="entry name" value="C-terminal effector domain of the bipartite response regulators"/>
    <property type="match status" value="1"/>
</dbReference>
<dbReference type="GO" id="GO:0005829">
    <property type="term" value="C:cytosol"/>
    <property type="evidence" value="ECO:0007669"/>
    <property type="project" value="TreeGrafter"/>
</dbReference>
<proteinExistence type="predicted"/>
<dbReference type="Proteomes" id="UP000247565">
    <property type="component" value="Unassembled WGS sequence"/>
</dbReference>
<sequence length="229" mass="26568">MHVLLMGEIFFLEHEFYQKLKVTDFSIDRVSFDIEVLSTAHLYEYDLIIVEGNNLDKLFFSTIRELRALNEKISIIVVSRQNNLESKIKAFQAGVDDYVLIPFYEDELIARCKAVLRRVQKVFSKKIIHIDALSINLETHEVFVNKALVHLTGKEYLILELLILQRGTLITKTALLNHLYKCNVEPDIKIIDVFVCKLRKKLQDAGAEDFISTIWGQGYIFRKSTIDSE</sequence>
<dbReference type="InterPro" id="IPR036388">
    <property type="entry name" value="WH-like_DNA-bd_sf"/>
</dbReference>
<keyword evidence="1" id="KW-0597">Phosphoprotein</keyword>
<dbReference type="Gene3D" id="3.40.50.2300">
    <property type="match status" value="1"/>
</dbReference>
<feature type="domain" description="OmpR/PhoB-type" evidence="9">
    <location>
        <begin position="125"/>
        <end position="223"/>
    </location>
</feature>
<evidence type="ECO:0000259" key="8">
    <source>
        <dbReference type="PROSITE" id="PS50110"/>
    </source>
</evidence>
<dbReference type="InterPro" id="IPR011006">
    <property type="entry name" value="CheY-like_superfamily"/>
</dbReference>
<accession>A0A318MVV3</accession>
<evidence type="ECO:0000256" key="1">
    <source>
        <dbReference type="ARBA" id="ARBA00022553"/>
    </source>
</evidence>
<protein>
    <submittedName>
        <fullName evidence="10">DNA-binding response regulator</fullName>
    </submittedName>
</protein>